<gene>
    <name evidence="1" type="ORF">FFZ77_09185</name>
</gene>
<accession>A0ABW9NR36</accession>
<keyword evidence="2" id="KW-1185">Reference proteome</keyword>
<protein>
    <submittedName>
        <fullName evidence="1">SRPBCC family protein</fullName>
    </submittedName>
</protein>
<comment type="caution">
    <text evidence="1">The sequence shown here is derived from an EMBL/GenBank/DDBJ whole genome shotgun (WGS) entry which is preliminary data.</text>
</comment>
<sequence length="151" mass="16233">MSAFRLTRAVALPVGETWRRVTDWRAHAARMPLTALVSASEGPAQAGTVFTVRSAVGPVGVDDPMEVVRWEPPDGDGTGRCRLVKRGRTIRGWAEISVRPSGTGSVVVWVEELRIRAVPGVLDPVVARLGRWMFGRALDGLLGDGLLGDGH</sequence>
<organism evidence="1 2">
    <name type="scientific">Streptomyces katsurahamanus</name>
    <dbReference type="NCBI Taxonomy" id="2577098"/>
    <lineage>
        <taxon>Bacteria</taxon>
        <taxon>Bacillati</taxon>
        <taxon>Actinomycetota</taxon>
        <taxon>Actinomycetes</taxon>
        <taxon>Kitasatosporales</taxon>
        <taxon>Streptomycetaceae</taxon>
        <taxon>Streptomyces</taxon>
    </lineage>
</organism>
<evidence type="ECO:0000313" key="1">
    <source>
        <dbReference type="EMBL" id="MQS35772.1"/>
    </source>
</evidence>
<dbReference type="EMBL" id="VDEQ01000092">
    <property type="protein sequence ID" value="MQS35772.1"/>
    <property type="molecule type" value="Genomic_DNA"/>
</dbReference>
<dbReference type="InterPro" id="IPR023393">
    <property type="entry name" value="START-like_dom_sf"/>
</dbReference>
<name>A0ABW9NR36_9ACTN</name>
<evidence type="ECO:0000313" key="2">
    <source>
        <dbReference type="Proteomes" id="UP000460558"/>
    </source>
</evidence>
<dbReference type="RefSeq" id="WP_323371356.1">
    <property type="nucleotide sequence ID" value="NZ_VDEQ01000092.1"/>
</dbReference>
<dbReference type="Gene3D" id="3.30.530.20">
    <property type="match status" value="1"/>
</dbReference>
<reference evidence="1 2" key="1">
    <citation type="submission" date="2019-06" db="EMBL/GenBank/DDBJ databases">
        <title>Comparative genomics and metabolomics analyses of clavulanic acid producing Streptomyces species provides insight into specialized metabolism and evolution of beta-lactam biosynthetic gene clusters.</title>
        <authorList>
            <person name="Moore M.A."/>
            <person name="Cruz-Morales P."/>
            <person name="Barona Gomez F."/>
            <person name="Kapil T."/>
        </authorList>
    </citation>
    <scope>NUCLEOTIDE SEQUENCE [LARGE SCALE GENOMIC DNA]</scope>
    <source>
        <strain evidence="1 2">T-272</strain>
    </source>
</reference>
<dbReference type="SUPFAM" id="SSF55961">
    <property type="entry name" value="Bet v1-like"/>
    <property type="match status" value="1"/>
</dbReference>
<dbReference type="InterPro" id="IPR019587">
    <property type="entry name" value="Polyketide_cyclase/dehydratase"/>
</dbReference>
<dbReference type="Proteomes" id="UP000460558">
    <property type="component" value="Unassembled WGS sequence"/>
</dbReference>
<dbReference type="Pfam" id="PF10604">
    <property type="entry name" value="Polyketide_cyc2"/>
    <property type="match status" value="1"/>
</dbReference>
<proteinExistence type="predicted"/>